<dbReference type="Proteomes" id="UP000007110">
    <property type="component" value="Unassembled WGS sequence"/>
</dbReference>
<dbReference type="KEGG" id="spu:100893461"/>
<dbReference type="OMA" id="FILTHAM"/>
<dbReference type="AlphaFoldDB" id="A0A7M7GJE6"/>
<evidence type="ECO:0000256" key="1">
    <source>
        <dbReference type="SAM" id="MobiDB-lite"/>
    </source>
</evidence>
<evidence type="ECO:0000313" key="3">
    <source>
        <dbReference type="EnsemblMetazoa" id="XP_003723683"/>
    </source>
</evidence>
<evidence type="ECO:0000313" key="4">
    <source>
        <dbReference type="Proteomes" id="UP000007110"/>
    </source>
</evidence>
<accession>A0A7M7GJE6</accession>
<sequence length="209" mass="22781">MDAAKRREARRKRLLESSEDRFKRIERLKMRTQELEDAPCDSGNGSSLVQASVDIPPSPTHDAAIVQPTASEEQRASSRNLVGGEEDSQSQLTKSSNPSHHASDHHSCHPVDRFQESPASRTETSTEPGGVLENPIPRDISQDSGFVDGTSSQTSTQQAGDQNEIQHRSKATSVQSVVSLQTLVFTVLAAVTRLWLVSLLQGQSIIVLS</sequence>
<dbReference type="InParanoid" id="A0A7M7GJE6"/>
<feature type="compositionally biased region" description="Basic and acidic residues" evidence="1">
    <location>
        <begin position="101"/>
        <end position="115"/>
    </location>
</feature>
<feature type="region of interest" description="Disordered" evidence="1">
    <location>
        <begin position="29"/>
        <end position="167"/>
    </location>
</feature>
<feature type="transmembrane region" description="Helical" evidence="2">
    <location>
        <begin position="177"/>
        <end position="196"/>
    </location>
</feature>
<protein>
    <submittedName>
        <fullName evidence="3">Uncharacterized protein</fullName>
    </submittedName>
</protein>
<feature type="compositionally biased region" description="Polar residues" evidence="1">
    <location>
        <begin position="149"/>
        <end position="163"/>
    </location>
</feature>
<proteinExistence type="predicted"/>
<keyword evidence="2" id="KW-1133">Transmembrane helix</keyword>
<reference evidence="4" key="1">
    <citation type="submission" date="2015-02" db="EMBL/GenBank/DDBJ databases">
        <title>Genome sequencing for Strongylocentrotus purpuratus.</title>
        <authorList>
            <person name="Murali S."/>
            <person name="Liu Y."/>
            <person name="Vee V."/>
            <person name="English A."/>
            <person name="Wang M."/>
            <person name="Skinner E."/>
            <person name="Han Y."/>
            <person name="Muzny D.M."/>
            <person name="Worley K.C."/>
            <person name="Gibbs R.A."/>
        </authorList>
    </citation>
    <scope>NUCLEOTIDE SEQUENCE</scope>
</reference>
<reference evidence="3" key="2">
    <citation type="submission" date="2021-01" db="UniProtKB">
        <authorList>
            <consortium name="EnsemblMetazoa"/>
        </authorList>
    </citation>
    <scope>IDENTIFICATION</scope>
</reference>
<feature type="compositionally biased region" description="Polar residues" evidence="1">
    <location>
        <begin position="117"/>
        <end position="127"/>
    </location>
</feature>
<organism evidence="3 4">
    <name type="scientific">Strongylocentrotus purpuratus</name>
    <name type="common">Purple sea urchin</name>
    <dbReference type="NCBI Taxonomy" id="7668"/>
    <lineage>
        <taxon>Eukaryota</taxon>
        <taxon>Metazoa</taxon>
        <taxon>Echinodermata</taxon>
        <taxon>Eleutherozoa</taxon>
        <taxon>Echinozoa</taxon>
        <taxon>Echinoidea</taxon>
        <taxon>Euechinoidea</taxon>
        <taxon>Echinacea</taxon>
        <taxon>Camarodonta</taxon>
        <taxon>Echinidea</taxon>
        <taxon>Strongylocentrotidae</taxon>
        <taxon>Strongylocentrotus</taxon>
    </lineage>
</organism>
<dbReference type="OrthoDB" id="10554663at2759"/>
<feature type="compositionally biased region" description="Polar residues" evidence="1">
    <location>
        <begin position="89"/>
        <end position="100"/>
    </location>
</feature>
<evidence type="ECO:0000256" key="2">
    <source>
        <dbReference type="SAM" id="Phobius"/>
    </source>
</evidence>
<dbReference type="GeneID" id="100893461"/>
<dbReference type="RefSeq" id="XP_003723683.2">
    <property type="nucleotide sequence ID" value="XM_003723635.3"/>
</dbReference>
<keyword evidence="4" id="KW-1185">Reference proteome</keyword>
<name>A0A7M7GJE6_STRPU</name>
<keyword evidence="2" id="KW-0812">Transmembrane</keyword>
<keyword evidence="2" id="KW-0472">Membrane</keyword>
<dbReference type="EnsemblMetazoa" id="XM_003723635">
    <property type="protein sequence ID" value="XP_003723683"/>
    <property type="gene ID" value="LOC100893461"/>
</dbReference>